<evidence type="ECO:0000256" key="4">
    <source>
        <dbReference type="ARBA" id="ARBA00031870"/>
    </source>
</evidence>
<protein>
    <recommendedName>
        <fullName evidence="4">RNA pseudouridylate synthase</fullName>
    </recommendedName>
    <alternativeName>
        <fullName evidence="5">RNA-uridine isomerase</fullName>
    </alternativeName>
</protein>
<feature type="domain" description="RNA-binding S4" evidence="7">
    <location>
        <begin position="13"/>
        <end position="74"/>
    </location>
</feature>
<dbReference type="PANTHER" id="PTHR21600">
    <property type="entry name" value="MITOCHONDRIAL RNA PSEUDOURIDINE SYNTHASE"/>
    <property type="match status" value="1"/>
</dbReference>
<dbReference type="CDD" id="cd02869">
    <property type="entry name" value="PseudoU_synth_RluA_like"/>
    <property type="match status" value="1"/>
</dbReference>
<dbReference type="PATRIC" id="fig|216942.3.peg.102"/>
<evidence type="ECO:0000256" key="5">
    <source>
        <dbReference type="ARBA" id="ARBA00033164"/>
    </source>
</evidence>
<evidence type="ECO:0000313" key="8">
    <source>
        <dbReference type="EMBL" id="AKX33770.1"/>
    </source>
</evidence>
<dbReference type="Gene3D" id="3.30.2350.10">
    <property type="entry name" value="Pseudouridine synthase"/>
    <property type="match status" value="1"/>
</dbReference>
<reference evidence="8 9" key="1">
    <citation type="journal article" date="2015" name="Genome Announc.">
        <title>Complete Genome Sequence of Spiroplasma litorale TN-1T (DSM 21781), a Bacterium Isolated from a Green-Eyed Horsefly (Tabanus nigrovittatus).</title>
        <authorList>
            <person name="Lo W.S."/>
            <person name="Lai Y.C."/>
            <person name="Lien Y.W."/>
            <person name="Wang T.H."/>
            <person name="Kuo C.H."/>
        </authorList>
    </citation>
    <scope>NUCLEOTIDE SEQUENCE [LARGE SCALE GENOMIC DNA]</scope>
    <source>
        <strain evidence="8 9">TN-1</strain>
    </source>
</reference>
<proteinExistence type="inferred from homology"/>
<dbReference type="Pfam" id="PF00849">
    <property type="entry name" value="PseudoU_synth_2"/>
    <property type="match status" value="1"/>
</dbReference>
<dbReference type="PROSITE" id="PS50889">
    <property type="entry name" value="S4"/>
    <property type="match status" value="1"/>
</dbReference>
<dbReference type="SMART" id="SM00363">
    <property type="entry name" value="S4"/>
    <property type="match status" value="1"/>
</dbReference>
<sequence>MKNFTINNNDANQTLIKFIKKMYKNTNLSIIQKWFRKGKIKVNSKRTKDPKYLLMLNDFIEVYDNENPVQRLIQQEVDFSNLKILYEDENIIVIDKDQGVEVHSPVAISLDSMVRSYLISKNDYDPELENSFVVSHVHRIDKLTKGIVIYAKNKSTLTYFVNNINNKNKIKKIYLAKTEQNNLPTGQIKGFIYYDNDNKKSFFNIKETKNFNNKTIEQFVENIDDSQNIYKIQIETGRKHQIRAFCEYYKSPVINDFKYGAKSQKDWGFGLISYEVSFNDFEEHLTYLNGITITSKLSF</sequence>
<evidence type="ECO:0000256" key="1">
    <source>
        <dbReference type="ARBA" id="ARBA00000073"/>
    </source>
</evidence>
<evidence type="ECO:0000256" key="3">
    <source>
        <dbReference type="ARBA" id="ARBA00023235"/>
    </source>
</evidence>
<gene>
    <name evidence="8" type="primary">rluC</name>
    <name evidence="8" type="ORF">SLITO_v1c01020</name>
</gene>
<dbReference type="KEGG" id="sll:SLITO_v1c01020"/>
<dbReference type="AlphaFoldDB" id="A0A0K1W0E7"/>
<keyword evidence="3" id="KW-0413">Isomerase</keyword>
<evidence type="ECO:0000259" key="7">
    <source>
        <dbReference type="SMART" id="SM00363"/>
    </source>
</evidence>
<keyword evidence="6" id="KW-0694">RNA-binding</keyword>
<comment type="catalytic activity">
    <reaction evidence="1">
        <text>a uridine in RNA = a pseudouridine in RNA</text>
        <dbReference type="Rhea" id="RHEA:48348"/>
        <dbReference type="Rhea" id="RHEA-COMP:12068"/>
        <dbReference type="Rhea" id="RHEA-COMP:12069"/>
        <dbReference type="ChEBI" id="CHEBI:65314"/>
        <dbReference type="ChEBI" id="CHEBI:65315"/>
    </reaction>
</comment>
<organism evidence="8 9">
    <name type="scientific">Spiroplasma litorale</name>
    <dbReference type="NCBI Taxonomy" id="216942"/>
    <lineage>
        <taxon>Bacteria</taxon>
        <taxon>Bacillati</taxon>
        <taxon>Mycoplasmatota</taxon>
        <taxon>Mollicutes</taxon>
        <taxon>Entomoplasmatales</taxon>
        <taxon>Spiroplasmataceae</taxon>
        <taxon>Spiroplasma</taxon>
    </lineage>
</organism>
<comment type="similarity">
    <text evidence="2">Belongs to the pseudouridine synthase RluA family.</text>
</comment>
<dbReference type="GO" id="GO:0120159">
    <property type="term" value="F:rRNA pseudouridine synthase activity"/>
    <property type="evidence" value="ECO:0007669"/>
    <property type="project" value="UniProtKB-ARBA"/>
</dbReference>
<dbReference type="SUPFAM" id="SSF55174">
    <property type="entry name" value="Alpha-L RNA-binding motif"/>
    <property type="match status" value="1"/>
</dbReference>
<dbReference type="Gene3D" id="3.10.290.10">
    <property type="entry name" value="RNA-binding S4 domain"/>
    <property type="match status" value="1"/>
</dbReference>
<dbReference type="PANTHER" id="PTHR21600:SF81">
    <property type="entry name" value="21S RRNA PSEUDOURIDINE(2819) SYNTHASE"/>
    <property type="match status" value="1"/>
</dbReference>
<accession>A0A0K1W0E7</accession>
<dbReference type="InterPro" id="IPR020103">
    <property type="entry name" value="PsdUridine_synth_cat_dom_sf"/>
</dbReference>
<dbReference type="InterPro" id="IPR006145">
    <property type="entry name" value="PsdUridine_synth_RsuA/RluA"/>
</dbReference>
<dbReference type="Proteomes" id="UP000067476">
    <property type="component" value="Chromosome"/>
</dbReference>
<dbReference type="GO" id="GO:0000455">
    <property type="term" value="P:enzyme-directed rRNA pseudouridine synthesis"/>
    <property type="evidence" value="ECO:0007669"/>
    <property type="project" value="TreeGrafter"/>
</dbReference>
<dbReference type="GO" id="GO:0003723">
    <property type="term" value="F:RNA binding"/>
    <property type="evidence" value="ECO:0007669"/>
    <property type="project" value="UniProtKB-KW"/>
</dbReference>
<evidence type="ECO:0000313" key="9">
    <source>
        <dbReference type="Proteomes" id="UP000067476"/>
    </source>
</evidence>
<dbReference type="STRING" id="216942.SLITO_v1c01020"/>
<dbReference type="CDD" id="cd00165">
    <property type="entry name" value="S4"/>
    <property type="match status" value="1"/>
</dbReference>
<dbReference type="RefSeq" id="WP_075057868.1">
    <property type="nucleotide sequence ID" value="NZ_CP012357.1"/>
</dbReference>
<keyword evidence="9" id="KW-1185">Reference proteome</keyword>
<evidence type="ECO:0000256" key="6">
    <source>
        <dbReference type="PROSITE-ProRule" id="PRU00182"/>
    </source>
</evidence>
<evidence type="ECO:0000256" key="2">
    <source>
        <dbReference type="ARBA" id="ARBA00010876"/>
    </source>
</evidence>
<dbReference type="OrthoDB" id="9807829at2"/>
<dbReference type="InterPro" id="IPR002942">
    <property type="entry name" value="S4_RNA-bd"/>
</dbReference>
<dbReference type="EMBL" id="CP012357">
    <property type="protein sequence ID" value="AKX33770.1"/>
    <property type="molecule type" value="Genomic_DNA"/>
</dbReference>
<name>A0A0K1W0E7_9MOLU</name>
<dbReference type="InterPro" id="IPR036986">
    <property type="entry name" value="S4_RNA-bd_sf"/>
</dbReference>
<dbReference type="SUPFAM" id="SSF55120">
    <property type="entry name" value="Pseudouridine synthase"/>
    <property type="match status" value="1"/>
</dbReference>
<dbReference type="InterPro" id="IPR050188">
    <property type="entry name" value="RluA_PseudoU_synthase"/>
</dbReference>